<reference evidence="2 3" key="1">
    <citation type="journal article" date="2015" name="Proc. Natl. Acad. Sci. U.S.A.">
        <title>The resurrection genome of Boea hygrometrica: A blueprint for survival of dehydration.</title>
        <authorList>
            <person name="Xiao L."/>
            <person name="Yang G."/>
            <person name="Zhang L."/>
            <person name="Yang X."/>
            <person name="Zhao S."/>
            <person name="Ji Z."/>
            <person name="Zhou Q."/>
            <person name="Hu M."/>
            <person name="Wang Y."/>
            <person name="Chen M."/>
            <person name="Xu Y."/>
            <person name="Jin H."/>
            <person name="Xiao X."/>
            <person name="Hu G."/>
            <person name="Bao F."/>
            <person name="Hu Y."/>
            <person name="Wan P."/>
            <person name="Li L."/>
            <person name="Deng X."/>
            <person name="Kuang T."/>
            <person name="Xiang C."/>
            <person name="Zhu J.K."/>
            <person name="Oliver M.J."/>
            <person name="He Y."/>
        </authorList>
    </citation>
    <scope>NUCLEOTIDE SEQUENCE [LARGE SCALE GENOMIC DNA]</scope>
    <source>
        <strain evidence="3">cv. XS01</strain>
    </source>
</reference>
<accession>A0A2Z7AC04</accession>
<proteinExistence type="predicted"/>
<feature type="transmembrane region" description="Helical" evidence="1">
    <location>
        <begin position="141"/>
        <end position="158"/>
    </location>
</feature>
<evidence type="ECO:0000256" key="1">
    <source>
        <dbReference type="SAM" id="Phobius"/>
    </source>
</evidence>
<protein>
    <submittedName>
        <fullName evidence="2">Uncharacterized protein</fullName>
    </submittedName>
</protein>
<feature type="transmembrane region" description="Helical" evidence="1">
    <location>
        <begin position="170"/>
        <end position="193"/>
    </location>
</feature>
<name>A0A2Z7AC04_9LAMI</name>
<keyword evidence="3" id="KW-1185">Reference proteome</keyword>
<keyword evidence="1" id="KW-0812">Transmembrane</keyword>
<organism evidence="2 3">
    <name type="scientific">Dorcoceras hygrometricum</name>
    <dbReference type="NCBI Taxonomy" id="472368"/>
    <lineage>
        <taxon>Eukaryota</taxon>
        <taxon>Viridiplantae</taxon>
        <taxon>Streptophyta</taxon>
        <taxon>Embryophyta</taxon>
        <taxon>Tracheophyta</taxon>
        <taxon>Spermatophyta</taxon>
        <taxon>Magnoliopsida</taxon>
        <taxon>eudicotyledons</taxon>
        <taxon>Gunneridae</taxon>
        <taxon>Pentapetalae</taxon>
        <taxon>asterids</taxon>
        <taxon>lamiids</taxon>
        <taxon>Lamiales</taxon>
        <taxon>Gesneriaceae</taxon>
        <taxon>Didymocarpoideae</taxon>
        <taxon>Trichosporeae</taxon>
        <taxon>Loxocarpinae</taxon>
        <taxon>Dorcoceras</taxon>
    </lineage>
</organism>
<sequence>MEAAASRRIRGHFNATHHFRAACSTAYNEILSQRATAGVDTNAVHEAVVRVHDVLRVSLRRYGRRVPFNPSRNGVERVIRSRRGQRRPDPGWDGVYRALQLVVRIHGSDLTEEIVLDEEEFEEIALDVIVGDVWWYMRLDAVSRILYAAAVICIAAVGKQDRYVFFAEHFALHCVVLGALYFLAVRFRTFFFLL</sequence>
<dbReference type="Proteomes" id="UP000250235">
    <property type="component" value="Unassembled WGS sequence"/>
</dbReference>
<evidence type="ECO:0000313" key="3">
    <source>
        <dbReference type="Proteomes" id="UP000250235"/>
    </source>
</evidence>
<keyword evidence="1" id="KW-1133">Transmembrane helix</keyword>
<evidence type="ECO:0000313" key="2">
    <source>
        <dbReference type="EMBL" id="KZV16495.1"/>
    </source>
</evidence>
<keyword evidence="1" id="KW-0472">Membrane</keyword>
<dbReference type="EMBL" id="KV019049">
    <property type="protein sequence ID" value="KZV16495.1"/>
    <property type="molecule type" value="Genomic_DNA"/>
</dbReference>
<gene>
    <name evidence="2" type="ORF">F511_10107</name>
</gene>
<dbReference type="AlphaFoldDB" id="A0A2Z7AC04"/>